<accession>A0A378ZQ23</accession>
<keyword evidence="1" id="KW-0812">Transmembrane</keyword>
<feature type="transmembrane region" description="Helical" evidence="1">
    <location>
        <begin position="162"/>
        <end position="181"/>
    </location>
</feature>
<feature type="transmembrane region" description="Helical" evidence="1">
    <location>
        <begin position="187"/>
        <end position="205"/>
    </location>
</feature>
<evidence type="ECO:0000313" key="3">
    <source>
        <dbReference type="Proteomes" id="UP000255000"/>
    </source>
</evidence>
<feature type="transmembrane region" description="Helical" evidence="1">
    <location>
        <begin position="467"/>
        <end position="498"/>
    </location>
</feature>
<protein>
    <recommendedName>
        <fullName evidence="4">Oligosaccharide repeat unit polymerase</fullName>
    </recommendedName>
</protein>
<proteinExistence type="predicted"/>
<gene>
    <name evidence="2" type="ORF">NCTC13350_00040</name>
</gene>
<organism evidence="2 3">
    <name type="scientific">Pannonibacter phragmitetus</name>
    <dbReference type="NCBI Taxonomy" id="121719"/>
    <lineage>
        <taxon>Bacteria</taxon>
        <taxon>Pseudomonadati</taxon>
        <taxon>Pseudomonadota</taxon>
        <taxon>Alphaproteobacteria</taxon>
        <taxon>Hyphomicrobiales</taxon>
        <taxon>Stappiaceae</taxon>
        <taxon>Pannonibacter</taxon>
    </lineage>
</organism>
<feature type="transmembrane region" description="Helical" evidence="1">
    <location>
        <begin position="242"/>
        <end position="262"/>
    </location>
</feature>
<reference evidence="2 3" key="1">
    <citation type="submission" date="2018-06" db="EMBL/GenBank/DDBJ databases">
        <authorList>
            <consortium name="Pathogen Informatics"/>
            <person name="Doyle S."/>
        </authorList>
    </citation>
    <scope>NUCLEOTIDE SEQUENCE [LARGE SCALE GENOMIC DNA]</scope>
    <source>
        <strain evidence="2 3">NCTC13350</strain>
    </source>
</reference>
<evidence type="ECO:0000313" key="2">
    <source>
        <dbReference type="EMBL" id="SUA99148.1"/>
    </source>
</evidence>
<dbReference type="AlphaFoldDB" id="A0A378ZQ23"/>
<feature type="transmembrane region" description="Helical" evidence="1">
    <location>
        <begin position="36"/>
        <end position="54"/>
    </location>
</feature>
<feature type="transmembrane region" description="Helical" evidence="1">
    <location>
        <begin position="212"/>
        <end position="230"/>
    </location>
</feature>
<feature type="transmembrane region" description="Helical" evidence="1">
    <location>
        <begin position="108"/>
        <end position="129"/>
    </location>
</feature>
<keyword evidence="1" id="KW-1133">Transmembrane helix</keyword>
<dbReference type="Proteomes" id="UP000255000">
    <property type="component" value="Unassembled WGS sequence"/>
</dbReference>
<feature type="transmembrane region" description="Helical" evidence="1">
    <location>
        <begin position="61"/>
        <end position="81"/>
    </location>
</feature>
<dbReference type="RefSeq" id="WP_019964204.1">
    <property type="nucleotide sequence ID" value="NZ_UGSK01000001.1"/>
</dbReference>
<feature type="transmembrane region" description="Helical" evidence="1">
    <location>
        <begin position="427"/>
        <end position="447"/>
    </location>
</feature>
<sequence length="526" mass="57289">MSWMPASTVIAYLLCAAMLLFACALRARCGSWSNPSVVFALFWGMMTLMPVFFVPEIEPSAYAIGYIAAAVFAFGLPAFFFNWSGPLAASAARRQSNTSSTFLSGNEAMLLLFAGQALVLGCMAANVAYQGFSVVEFILDPFSLGCKYLPYRYNGHLKQVHIAQIGVILNYISASFAGLIIANRNGYLTPSFAIFLSLVPSLYSASAYGDKGTILLTIAFLYGSVVVGRIRNGSTALITFRTIAAIIPILLIVASVVGIAMMNRGGGSCVSQEPKDNQEELMALSEGAIESDTGETAGGNAGDAAVPTASEPATSRLKFSLRSYAFGHIFAFSSWFDHRLIGGDMLPEHTEPKPEFHPQWNLHGEPALYRNPKDLTYGFWTFMAIAQYIDPNYAALVPEGYYDEYFLKEGVIQTNVYTFFRGLINDFGIAGSMISLIFIGATLNYAYRRQLLLKASAASQALYIHYAGYLYTSAFISLLIWSSVIASAIGTFVMLAVIDYIDRNGGSFWDVLSLRHKRTGRAGEAK</sequence>
<evidence type="ECO:0000256" key="1">
    <source>
        <dbReference type="SAM" id="Phobius"/>
    </source>
</evidence>
<dbReference type="OrthoDB" id="6901193at2"/>
<keyword evidence="1" id="KW-0472">Membrane</keyword>
<name>A0A378ZQ23_9HYPH</name>
<evidence type="ECO:0008006" key="4">
    <source>
        <dbReference type="Google" id="ProtNLM"/>
    </source>
</evidence>
<dbReference type="EMBL" id="UGSK01000001">
    <property type="protein sequence ID" value="SUA99148.1"/>
    <property type="molecule type" value="Genomic_DNA"/>
</dbReference>